<proteinExistence type="predicted"/>
<feature type="transmembrane region" description="Helical" evidence="2">
    <location>
        <begin position="12"/>
        <end position="30"/>
    </location>
</feature>
<protein>
    <recommendedName>
        <fullName evidence="5">MotA/TolQ/ExbB proton channel domain-containing protein</fullName>
    </recommendedName>
</protein>
<keyword evidence="1" id="KW-0175">Coiled coil</keyword>
<accession>A0A101I3G0</accession>
<evidence type="ECO:0000313" key="3">
    <source>
        <dbReference type="EMBL" id="KUK87784.1"/>
    </source>
</evidence>
<evidence type="ECO:0008006" key="5">
    <source>
        <dbReference type="Google" id="ProtNLM"/>
    </source>
</evidence>
<sequence>MLKTLLTLLMNYGFYLVMFIYSFLLLWEIFSKYNKIEKIRKELIKYFEKKSSKRNLIRESFLSQEQEEMIGNEEDENFKNEDLQYIVKAEKNKLLKSLVDVNNIIDTLKNKYICNVGVGNLILLGILGTFVGLAITFNSLGNNVSFLDNNSYYSSYENTTFEQNSEYFNNDNELIYIFNLLKGANFALGSSIIGIILCLIILTIQFLGNISIQKEIEGIRILLIENTESFEKSVLNTEKSIKIIMDYFKNMISNFEPFSNNLRMVTDNFNLTIKDFNRIEQKLFEEKIELKNTFENLNGTLGHIIEKLILDKQNNVEQLELLNSHIEKINKYTEEINILAKNLNEKANSFDNMNEEVFSSYNKLVEELLSKFYAKIDKVFNENIPDVRKEIISIKNEFFQKIDTQIEENNYTKYDEIFSKNIKELRNDLISLNNQIIQKIDEQKNNKTNSDNVELINNLIEIKKSIERVEISLENYKLSFKDLIKIIEKFNLSILSQIDKLKRNEQMNQEKSSKKISDILNNFFKRS</sequence>
<organism evidence="3 4">
    <name type="scientific">candidate division TA06 bacterium 34_109</name>
    <dbReference type="NCBI Taxonomy" id="1635277"/>
    <lineage>
        <taxon>Bacteria</taxon>
        <taxon>Bacteria division TA06</taxon>
    </lineage>
</organism>
<evidence type="ECO:0000256" key="1">
    <source>
        <dbReference type="SAM" id="Coils"/>
    </source>
</evidence>
<dbReference type="EMBL" id="LGGX01000002">
    <property type="protein sequence ID" value="KUK87784.1"/>
    <property type="molecule type" value="Genomic_DNA"/>
</dbReference>
<feature type="transmembrane region" description="Helical" evidence="2">
    <location>
        <begin position="112"/>
        <end position="137"/>
    </location>
</feature>
<keyword evidence="2" id="KW-0472">Membrane</keyword>
<reference evidence="4" key="1">
    <citation type="journal article" date="2015" name="MBio">
        <title>Genome-Resolved Metagenomic Analysis Reveals Roles for Candidate Phyla and Other Microbial Community Members in Biogeochemical Transformations in Oil Reservoirs.</title>
        <authorList>
            <person name="Hu P."/>
            <person name="Tom L."/>
            <person name="Singh A."/>
            <person name="Thomas B.C."/>
            <person name="Baker B.J."/>
            <person name="Piceno Y.M."/>
            <person name="Andersen G.L."/>
            <person name="Banfield J.F."/>
        </authorList>
    </citation>
    <scope>NUCLEOTIDE SEQUENCE [LARGE SCALE GENOMIC DNA]</scope>
</reference>
<dbReference type="AlphaFoldDB" id="A0A101I3G0"/>
<gene>
    <name evidence="3" type="ORF">XE03_0303</name>
</gene>
<evidence type="ECO:0000256" key="2">
    <source>
        <dbReference type="SAM" id="Phobius"/>
    </source>
</evidence>
<evidence type="ECO:0000313" key="4">
    <source>
        <dbReference type="Proteomes" id="UP000053467"/>
    </source>
</evidence>
<keyword evidence="2" id="KW-0812">Transmembrane</keyword>
<keyword evidence="2" id="KW-1133">Transmembrane helix</keyword>
<comment type="caution">
    <text evidence="3">The sequence shown here is derived from an EMBL/GenBank/DDBJ whole genome shotgun (WGS) entry which is preliminary data.</text>
</comment>
<dbReference type="Proteomes" id="UP000053467">
    <property type="component" value="Unassembled WGS sequence"/>
</dbReference>
<feature type="coiled-coil region" evidence="1">
    <location>
        <begin position="322"/>
        <end position="356"/>
    </location>
</feature>
<name>A0A101I3G0_UNCT6</name>
<feature type="transmembrane region" description="Helical" evidence="2">
    <location>
        <begin position="186"/>
        <end position="207"/>
    </location>
</feature>